<dbReference type="KEGG" id="lcre:Pla8534_52470"/>
<evidence type="ECO:0000313" key="1">
    <source>
        <dbReference type="EMBL" id="QDU97401.1"/>
    </source>
</evidence>
<proteinExistence type="predicted"/>
<sequence length="135" mass="14996">MLVTMVRTEWTVLDEEQLRSVLQTRDVRGGAEFWLAHAATSAAEAPAYPALNIRLYNASACATYFPDEGHPGFRCCGGYNLDPNGVTNSVFDGCDPWTGEDAPNEFVFDTETAFAVASEFMQNPSLPQSFRWFEL</sequence>
<evidence type="ECO:0000313" key="2">
    <source>
        <dbReference type="Proteomes" id="UP000317648"/>
    </source>
</evidence>
<dbReference type="Proteomes" id="UP000317648">
    <property type="component" value="Chromosome"/>
</dbReference>
<protein>
    <submittedName>
        <fullName evidence="1">Uncharacterized protein</fullName>
    </submittedName>
</protein>
<dbReference type="AlphaFoldDB" id="A0A518E019"/>
<organism evidence="1 2">
    <name type="scientific">Lignipirellula cremea</name>
    <dbReference type="NCBI Taxonomy" id="2528010"/>
    <lineage>
        <taxon>Bacteria</taxon>
        <taxon>Pseudomonadati</taxon>
        <taxon>Planctomycetota</taxon>
        <taxon>Planctomycetia</taxon>
        <taxon>Pirellulales</taxon>
        <taxon>Pirellulaceae</taxon>
        <taxon>Lignipirellula</taxon>
    </lineage>
</organism>
<gene>
    <name evidence="1" type="ORF">Pla8534_52470</name>
</gene>
<name>A0A518E019_9BACT</name>
<dbReference type="EMBL" id="CP036433">
    <property type="protein sequence ID" value="QDU97401.1"/>
    <property type="molecule type" value="Genomic_DNA"/>
</dbReference>
<accession>A0A518E019</accession>
<keyword evidence="2" id="KW-1185">Reference proteome</keyword>
<reference evidence="1 2" key="1">
    <citation type="submission" date="2019-02" db="EMBL/GenBank/DDBJ databases">
        <title>Deep-cultivation of Planctomycetes and their phenomic and genomic characterization uncovers novel biology.</title>
        <authorList>
            <person name="Wiegand S."/>
            <person name="Jogler M."/>
            <person name="Boedeker C."/>
            <person name="Pinto D."/>
            <person name="Vollmers J."/>
            <person name="Rivas-Marin E."/>
            <person name="Kohn T."/>
            <person name="Peeters S.H."/>
            <person name="Heuer A."/>
            <person name="Rast P."/>
            <person name="Oberbeckmann S."/>
            <person name="Bunk B."/>
            <person name="Jeske O."/>
            <person name="Meyerdierks A."/>
            <person name="Storesund J.E."/>
            <person name="Kallscheuer N."/>
            <person name="Luecker S."/>
            <person name="Lage O.M."/>
            <person name="Pohl T."/>
            <person name="Merkel B.J."/>
            <person name="Hornburger P."/>
            <person name="Mueller R.-W."/>
            <person name="Bruemmer F."/>
            <person name="Labrenz M."/>
            <person name="Spormann A.M."/>
            <person name="Op den Camp H."/>
            <person name="Overmann J."/>
            <person name="Amann R."/>
            <person name="Jetten M.S.M."/>
            <person name="Mascher T."/>
            <person name="Medema M.H."/>
            <person name="Devos D.P."/>
            <person name="Kaster A.-K."/>
            <person name="Ovreas L."/>
            <person name="Rohde M."/>
            <person name="Galperin M.Y."/>
            <person name="Jogler C."/>
        </authorList>
    </citation>
    <scope>NUCLEOTIDE SEQUENCE [LARGE SCALE GENOMIC DNA]</scope>
    <source>
        <strain evidence="1 2">Pla85_3_4</strain>
    </source>
</reference>